<dbReference type="Proteomes" id="UP000501939">
    <property type="component" value="Chromosome"/>
</dbReference>
<feature type="transmembrane region" description="Helical" evidence="6">
    <location>
        <begin position="6"/>
        <end position="24"/>
    </location>
</feature>
<feature type="transmembrane region" description="Helical" evidence="6">
    <location>
        <begin position="64"/>
        <end position="85"/>
    </location>
</feature>
<comment type="subcellular location">
    <subcellularLocation>
        <location evidence="1">Membrane</location>
        <topology evidence="1">Multi-pass membrane protein</topology>
    </subcellularLocation>
</comment>
<reference evidence="7 8" key="1">
    <citation type="submission" date="2020-03" db="EMBL/GenBank/DDBJ databases">
        <authorList>
            <person name="Zhu W."/>
        </authorList>
    </citation>
    <scope>NUCLEOTIDE SEQUENCE [LARGE SCALE GENOMIC DNA]</scope>
    <source>
        <strain evidence="7 8">185</strain>
    </source>
</reference>
<feature type="region of interest" description="Disordered" evidence="5">
    <location>
        <begin position="166"/>
        <end position="197"/>
    </location>
</feature>
<accession>A0A6G8S3G0</accession>
<keyword evidence="3 6" id="KW-1133">Transmembrane helix</keyword>
<keyword evidence="8" id="KW-1185">Reference proteome</keyword>
<dbReference type="Pfam" id="PF02674">
    <property type="entry name" value="Colicin_V"/>
    <property type="match status" value="1"/>
</dbReference>
<dbReference type="KEGG" id="alj:G8D99_05420"/>
<dbReference type="AlphaFoldDB" id="A0A6G8S3G0"/>
<dbReference type="InterPro" id="IPR003825">
    <property type="entry name" value="Colicin-V_CvpA"/>
</dbReference>
<evidence type="ECO:0000256" key="5">
    <source>
        <dbReference type="SAM" id="MobiDB-lite"/>
    </source>
</evidence>
<dbReference type="PANTHER" id="PTHR36926:SF1">
    <property type="entry name" value="COLICIN V PRODUCTION PROTEIN"/>
    <property type="match status" value="1"/>
</dbReference>
<evidence type="ECO:0000256" key="3">
    <source>
        <dbReference type="ARBA" id="ARBA00022989"/>
    </source>
</evidence>
<dbReference type="EMBL" id="CP049916">
    <property type="protein sequence ID" value="QIO08513.1"/>
    <property type="molecule type" value="Genomic_DNA"/>
</dbReference>
<dbReference type="RefSeq" id="WP_166323342.1">
    <property type="nucleotide sequence ID" value="NZ_CP049916.1"/>
</dbReference>
<feature type="transmembrane region" description="Helical" evidence="6">
    <location>
        <begin position="31"/>
        <end position="52"/>
    </location>
</feature>
<proteinExistence type="predicted"/>
<feature type="compositionally biased region" description="Basic and acidic residues" evidence="5">
    <location>
        <begin position="175"/>
        <end position="187"/>
    </location>
</feature>
<evidence type="ECO:0000256" key="2">
    <source>
        <dbReference type="ARBA" id="ARBA00022692"/>
    </source>
</evidence>
<evidence type="ECO:0000256" key="6">
    <source>
        <dbReference type="SAM" id="Phobius"/>
    </source>
</evidence>
<gene>
    <name evidence="7" type="ORF">G8D99_05420</name>
</gene>
<dbReference type="InterPro" id="IPR052719">
    <property type="entry name" value="CvpA-like"/>
</dbReference>
<feature type="transmembrane region" description="Helical" evidence="6">
    <location>
        <begin position="97"/>
        <end position="118"/>
    </location>
</feature>
<dbReference type="GO" id="GO:0016020">
    <property type="term" value="C:membrane"/>
    <property type="evidence" value="ECO:0007669"/>
    <property type="project" value="UniProtKB-SubCell"/>
</dbReference>
<evidence type="ECO:0000313" key="8">
    <source>
        <dbReference type="Proteomes" id="UP000501939"/>
    </source>
</evidence>
<evidence type="ECO:0000256" key="4">
    <source>
        <dbReference type="ARBA" id="ARBA00023136"/>
    </source>
</evidence>
<sequence length="197" mass="21139">MNTLDIFILMVLLIGGLNGLRQGFVKACANLIGWVCALIVGAKYATLIAPSMSALSPDPVVQKIAAFAFIVLIIVVLTWIVTSILNRVLKTLKLGPLNRLAGGAFGSLKGLLIVLISMQGIGSFVESSPYWKQSKFIQALLPYAPMATALTKDTANKAMSHIKSGELTEQGQDLESTKHDSDVHQDSSSHSTKNPFN</sequence>
<dbReference type="GO" id="GO:0009403">
    <property type="term" value="P:toxin biosynthetic process"/>
    <property type="evidence" value="ECO:0007669"/>
    <property type="project" value="InterPro"/>
</dbReference>
<keyword evidence="4 6" id="KW-0472">Membrane</keyword>
<evidence type="ECO:0000256" key="1">
    <source>
        <dbReference type="ARBA" id="ARBA00004141"/>
    </source>
</evidence>
<organism evidence="7 8">
    <name type="scientific">Acinetobacter lanii</name>
    <dbReference type="NCBI Taxonomy" id="2715163"/>
    <lineage>
        <taxon>Bacteria</taxon>
        <taxon>Pseudomonadati</taxon>
        <taxon>Pseudomonadota</taxon>
        <taxon>Gammaproteobacteria</taxon>
        <taxon>Moraxellales</taxon>
        <taxon>Moraxellaceae</taxon>
        <taxon>Acinetobacter</taxon>
    </lineage>
</organism>
<protein>
    <submittedName>
        <fullName evidence="7">CvpA family protein</fullName>
    </submittedName>
</protein>
<dbReference type="PANTHER" id="PTHR36926">
    <property type="entry name" value="COLICIN V PRODUCTION PROTEIN"/>
    <property type="match status" value="1"/>
</dbReference>
<keyword evidence="2 6" id="KW-0812">Transmembrane</keyword>
<name>A0A6G8S3G0_9GAMM</name>
<evidence type="ECO:0000313" key="7">
    <source>
        <dbReference type="EMBL" id="QIO08513.1"/>
    </source>
</evidence>